<evidence type="ECO:0000256" key="2">
    <source>
        <dbReference type="SAM" id="SignalP"/>
    </source>
</evidence>
<accession>A0A6B0U2A7</accession>
<dbReference type="AlphaFoldDB" id="A0A6B0U2A7"/>
<evidence type="ECO:0000313" key="3">
    <source>
        <dbReference type="EMBL" id="MXU86582.1"/>
    </source>
</evidence>
<feature type="compositionally biased region" description="Polar residues" evidence="1">
    <location>
        <begin position="67"/>
        <end position="79"/>
    </location>
</feature>
<keyword evidence="2" id="KW-0732">Signal</keyword>
<protein>
    <submittedName>
        <fullName evidence="3">Putative conserved secreted protein</fullName>
    </submittedName>
</protein>
<feature type="compositionally biased region" description="Low complexity" evidence="1">
    <location>
        <begin position="43"/>
        <end position="55"/>
    </location>
</feature>
<proteinExistence type="predicted"/>
<name>A0A6B0U2A7_IXORI</name>
<feature type="region of interest" description="Disordered" evidence="1">
    <location>
        <begin position="30"/>
        <end position="92"/>
    </location>
</feature>
<feature type="chain" id="PRO_5025444485" evidence="2">
    <location>
        <begin position="26"/>
        <end position="92"/>
    </location>
</feature>
<organism evidence="3">
    <name type="scientific">Ixodes ricinus</name>
    <name type="common">Common tick</name>
    <name type="synonym">Acarus ricinus</name>
    <dbReference type="NCBI Taxonomy" id="34613"/>
    <lineage>
        <taxon>Eukaryota</taxon>
        <taxon>Metazoa</taxon>
        <taxon>Ecdysozoa</taxon>
        <taxon>Arthropoda</taxon>
        <taxon>Chelicerata</taxon>
        <taxon>Arachnida</taxon>
        <taxon>Acari</taxon>
        <taxon>Parasitiformes</taxon>
        <taxon>Ixodida</taxon>
        <taxon>Ixodoidea</taxon>
        <taxon>Ixodidae</taxon>
        <taxon>Ixodinae</taxon>
        <taxon>Ixodes</taxon>
    </lineage>
</organism>
<sequence>MNGVRASLLALLLGAALLVVMVCDAQGGEELSAERHNPRLKSQRSADSSSSSGSRSTEESGKHGAKQSPTPTASDSPSEVSKAPAPETSPKP</sequence>
<dbReference type="EMBL" id="GIFC01004499">
    <property type="protein sequence ID" value="MXU86582.1"/>
    <property type="molecule type" value="Transcribed_RNA"/>
</dbReference>
<evidence type="ECO:0000256" key="1">
    <source>
        <dbReference type="SAM" id="MobiDB-lite"/>
    </source>
</evidence>
<reference evidence="3" key="1">
    <citation type="submission" date="2019-12" db="EMBL/GenBank/DDBJ databases">
        <title>An insight into the sialome of adult female Ixodes ricinus ticks feeding for 6 days.</title>
        <authorList>
            <person name="Perner J."/>
            <person name="Ribeiro J.M.C."/>
        </authorList>
    </citation>
    <scope>NUCLEOTIDE SEQUENCE</scope>
    <source>
        <strain evidence="3">Semi-engorged</strain>
        <tissue evidence="3">Salivary glands</tissue>
    </source>
</reference>
<feature type="signal peptide" evidence="2">
    <location>
        <begin position="1"/>
        <end position="25"/>
    </location>
</feature>